<organism evidence="13 14">
    <name type="scientific">Rhodopseudomonas pseudopalustris</name>
    <dbReference type="NCBI Taxonomy" id="1513892"/>
    <lineage>
        <taxon>Bacteria</taxon>
        <taxon>Pseudomonadati</taxon>
        <taxon>Pseudomonadota</taxon>
        <taxon>Alphaproteobacteria</taxon>
        <taxon>Hyphomicrobiales</taxon>
        <taxon>Nitrobacteraceae</taxon>
        <taxon>Rhodopseudomonas</taxon>
    </lineage>
</organism>
<dbReference type="GO" id="GO:0020037">
    <property type="term" value="F:heme binding"/>
    <property type="evidence" value="ECO:0007669"/>
    <property type="project" value="TreeGrafter"/>
</dbReference>
<evidence type="ECO:0000256" key="2">
    <source>
        <dbReference type="ARBA" id="ARBA00009819"/>
    </source>
</evidence>
<dbReference type="PIRSF" id="PIRSF006446">
    <property type="entry name" value="Cyt_quinol_oxidase_1"/>
    <property type="match status" value="1"/>
</dbReference>
<dbReference type="Pfam" id="PF01654">
    <property type="entry name" value="Cyt_bd_oxida_I"/>
    <property type="match status" value="1"/>
</dbReference>
<evidence type="ECO:0000256" key="5">
    <source>
        <dbReference type="ARBA" id="ARBA00022617"/>
    </source>
</evidence>
<feature type="transmembrane region" description="Helical" evidence="12">
    <location>
        <begin position="199"/>
        <end position="223"/>
    </location>
</feature>
<dbReference type="GO" id="GO:0019646">
    <property type="term" value="P:aerobic electron transport chain"/>
    <property type="evidence" value="ECO:0007669"/>
    <property type="project" value="InterPro"/>
</dbReference>
<dbReference type="PANTHER" id="PTHR30365">
    <property type="entry name" value="CYTOCHROME D UBIQUINOL OXIDASE"/>
    <property type="match status" value="1"/>
</dbReference>
<evidence type="ECO:0000256" key="8">
    <source>
        <dbReference type="ARBA" id="ARBA00022982"/>
    </source>
</evidence>
<keyword evidence="14" id="KW-1185">Reference proteome</keyword>
<keyword evidence="3 12" id="KW-0813">Transport</keyword>
<dbReference type="EMBL" id="FODT01000001">
    <property type="protein sequence ID" value="SEO11732.1"/>
    <property type="molecule type" value="Genomic_DNA"/>
</dbReference>
<keyword evidence="4 12" id="KW-1003">Cell membrane</keyword>
<dbReference type="PANTHER" id="PTHR30365:SF14">
    <property type="entry name" value="CYTOCHROME BD MENAQUINOL OXIDASE SUBUNIT I-RELATED"/>
    <property type="match status" value="1"/>
</dbReference>
<evidence type="ECO:0000256" key="10">
    <source>
        <dbReference type="ARBA" id="ARBA00023004"/>
    </source>
</evidence>
<evidence type="ECO:0000313" key="14">
    <source>
        <dbReference type="Proteomes" id="UP000199615"/>
    </source>
</evidence>
<evidence type="ECO:0000256" key="7">
    <source>
        <dbReference type="ARBA" id="ARBA00022723"/>
    </source>
</evidence>
<feature type="transmembrane region" description="Helical" evidence="12">
    <location>
        <begin position="111"/>
        <end position="134"/>
    </location>
</feature>
<evidence type="ECO:0000256" key="12">
    <source>
        <dbReference type="PIRNR" id="PIRNR006446"/>
    </source>
</evidence>
<sequence>MRCPFITVAGVNHMFESLDPVVLARVQFAFTVSFHIIFPAFSIGLASYLAVLEALWLWTGREVFINLFNYWLKIFAIAFGMGVVSGIVMSYQFGTNWAVFSDKTGPVLGPLMAYEVLTAFFLEAGFLGVMLFGLKRVGPRLHFVATLMVAIGTLMSAFWILSANSWMQTPAGHAVNAEGQFIPVDWWALIFNPSFPYRLVHMVLAAYLTTSLVIGAVGAYHLLKNPQQSGARMMFSMAMWLLTIVAPIQIFAGDVHGLNTLEHQPAKVMAMEGHFQSHPDGAPFILFGLPDQDAAVVRYALEIPKLSSLILKHSLDAPLAGLDSVPRENWPPVPITFWSFRIMVGLGLLMAALGLLSLWTRWRGRLYDSRPTHLFALMMGPAGFIAVLAGWVTTETGRQPFTVFGLLRTTDSVSPLAAPAVASSLIAFIIVYFAVFIAGVVYILRLMAHPPHHGEQGPPGETPARAAGITPAPAIATRRFS</sequence>
<comment type="similarity">
    <text evidence="2 12">Belongs to the cytochrome ubiquinol oxidase subunit 1 family.</text>
</comment>
<evidence type="ECO:0000256" key="4">
    <source>
        <dbReference type="ARBA" id="ARBA00022475"/>
    </source>
</evidence>
<comment type="subcellular location">
    <subcellularLocation>
        <location evidence="12">Cell inner membrane</location>
    </subcellularLocation>
    <subcellularLocation>
        <location evidence="1">Cell membrane</location>
        <topology evidence="1">Multi-pass membrane protein</topology>
    </subcellularLocation>
</comment>
<keyword evidence="10 12" id="KW-0408">Iron</keyword>
<evidence type="ECO:0000256" key="6">
    <source>
        <dbReference type="ARBA" id="ARBA00022692"/>
    </source>
</evidence>
<keyword evidence="6 12" id="KW-0812">Transmembrane</keyword>
<dbReference type="InterPro" id="IPR002585">
    <property type="entry name" value="Cyt-d_ubiquinol_oxidase_su_1"/>
</dbReference>
<gene>
    <name evidence="13" type="ORF">SAMN05444123_101341</name>
</gene>
<reference evidence="14" key="1">
    <citation type="submission" date="2016-10" db="EMBL/GenBank/DDBJ databases">
        <authorList>
            <person name="Varghese N."/>
            <person name="Submissions S."/>
        </authorList>
    </citation>
    <scope>NUCLEOTIDE SEQUENCE [LARGE SCALE GENOMIC DNA]</scope>
    <source>
        <strain evidence="14">DSM 123</strain>
    </source>
</reference>
<feature type="transmembrane region" description="Helical" evidence="12">
    <location>
        <begin position="372"/>
        <end position="392"/>
    </location>
</feature>
<feature type="transmembrane region" description="Helical" evidence="12">
    <location>
        <begin position="338"/>
        <end position="360"/>
    </location>
</feature>
<evidence type="ECO:0000256" key="3">
    <source>
        <dbReference type="ARBA" id="ARBA00022448"/>
    </source>
</evidence>
<dbReference type="AlphaFoldDB" id="A0A1H8M2Y8"/>
<keyword evidence="9 12" id="KW-1133">Transmembrane helix</keyword>
<dbReference type="GO" id="GO:0009055">
    <property type="term" value="F:electron transfer activity"/>
    <property type="evidence" value="ECO:0007669"/>
    <property type="project" value="UniProtKB-UniRule"/>
</dbReference>
<dbReference type="GO" id="GO:0005886">
    <property type="term" value="C:plasma membrane"/>
    <property type="evidence" value="ECO:0007669"/>
    <property type="project" value="UniProtKB-SubCell"/>
</dbReference>
<protein>
    <submittedName>
        <fullName evidence="13">Cytochrome bd-I ubiquinol oxidase subunit 1 apoprotein</fullName>
    </submittedName>
</protein>
<evidence type="ECO:0000313" key="13">
    <source>
        <dbReference type="EMBL" id="SEO11732.1"/>
    </source>
</evidence>
<feature type="transmembrane region" description="Helical" evidence="12">
    <location>
        <begin position="36"/>
        <end position="58"/>
    </location>
</feature>
<dbReference type="GO" id="GO:0016682">
    <property type="term" value="F:oxidoreductase activity, acting on diphenols and related substances as donors, oxygen as acceptor"/>
    <property type="evidence" value="ECO:0007669"/>
    <property type="project" value="TreeGrafter"/>
</dbReference>
<keyword evidence="7 12" id="KW-0479">Metal-binding</keyword>
<feature type="transmembrane region" description="Helical" evidence="12">
    <location>
        <begin position="141"/>
        <end position="161"/>
    </location>
</feature>
<evidence type="ECO:0000256" key="11">
    <source>
        <dbReference type="ARBA" id="ARBA00023136"/>
    </source>
</evidence>
<keyword evidence="5 12" id="KW-0349">Heme</keyword>
<dbReference type="GO" id="GO:0070069">
    <property type="term" value="C:cytochrome complex"/>
    <property type="evidence" value="ECO:0007669"/>
    <property type="project" value="UniProtKB-UniRule"/>
</dbReference>
<keyword evidence="11 12" id="KW-0472">Membrane</keyword>
<keyword evidence="8 12" id="KW-0249">Electron transport</keyword>
<dbReference type="Proteomes" id="UP000199615">
    <property type="component" value="Unassembled WGS sequence"/>
</dbReference>
<accession>A0A1H8M2Y8</accession>
<feature type="transmembrane region" description="Helical" evidence="12">
    <location>
        <begin position="70"/>
        <end position="91"/>
    </location>
</feature>
<dbReference type="GO" id="GO:0046872">
    <property type="term" value="F:metal ion binding"/>
    <property type="evidence" value="ECO:0007669"/>
    <property type="project" value="UniProtKB-UniRule"/>
</dbReference>
<evidence type="ECO:0000256" key="1">
    <source>
        <dbReference type="ARBA" id="ARBA00004651"/>
    </source>
</evidence>
<evidence type="ECO:0000256" key="9">
    <source>
        <dbReference type="ARBA" id="ARBA00022989"/>
    </source>
</evidence>
<name>A0A1H8M2Y8_9BRAD</name>
<feature type="transmembrane region" description="Helical" evidence="12">
    <location>
        <begin position="416"/>
        <end position="444"/>
    </location>
</feature>
<proteinExistence type="inferred from homology"/>
<feature type="transmembrane region" description="Helical" evidence="12">
    <location>
        <begin position="235"/>
        <end position="252"/>
    </location>
</feature>